<accession>A0A6B0SPZ2</accession>
<organism evidence="2 3">
    <name type="scientific">Halobacterium bonnevillei</name>
    <dbReference type="NCBI Taxonomy" id="2692200"/>
    <lineage>
        <taxon>Archaea</taxon>
        <taxon>Methanobacteriati</taxon>
        <taxon>Methanobacteriota</taxon>
        <taxon>Stenosarchaea group</taxon>
        <taxon>Halobacteria</taxon>
        <taxon>Halobacteriales</taxon>
        <taxon>Halobacteriaceae</taxon>
        <taxon>Halobacterium</taxon>
    </lineage>
</organism>
<protein>
    <submittedName>
        <fullName evidence="2">Putative selenium-dependent hydroxylase accessory protein YqeC</fullName>
    </submittedName>
</protein>
<feature type="non-terminal residue" evidence="2">
    <location>
        <position position="1"/>
    </location>
</feature>
<dbReference type="InterPro" id="IPR017587">
    <property type="entry name" value="YqeC"/>
</dbReference>
<dbReference type="NCBIfam" id="TIGR03172">
    <property type="entry name" value="selenium cofactor biosynthesis protein YqeC"/>
    <property type="match status" value="1"/>
</dbReference>
<dbReference type="AlphaFoldDB" id="A0A6B0SPZ2"/>
<sequence length="151" mass="15964">PTWPRRMRTPCSSKADGARTRRLKSAPATTSHRSPDCADVVVPIASVRAVGEPLTEAVAHRPERVAELTGRSVGEEIRPADVATVLAHPEGGRKDVPPDASVVPLVNMADDAALVETATQIADGVHQRADVQRVVVTSLKAEDPVKAVVSD</sequence>
<evidence type="ECO:0000313" key="2">
    <source>
        <dbReference type="EMBL" id="MXR22526.1"/>
    </source>
</evidence>
<name>A0A6B0SPZ2_9EURY</name>
<gene>
    <name evidence="2" type="primary">yqeC</name>
    <name evidence="2" type="ORF">GRX66_18795</name>
</gene>
<dbReference type="Proteomes" id="UP000471521">
    <property type="component" value="Unassembled WGS sequence"/>
</dbReference>
<reference evidence="2 3" key="1">
    <citation type="submission" date="2019-12" db="EMBL/GenBank/DDBJ databases">
        <title>Isolation and characterization of three novel carbon monoxide-oxidizing members of Halobacteria from salione crusts and soils.</title>
        <authorList>
            <person name="Myers M.R."/>
            <person name="King G.M."/>
        </authorList>
    </citation>
    <scope>NUCLEOTIDE SEQUENCE [LARGE SCALE GENOMIC DNA]</scope>
    <source>
        <strain evidence="2 3">PCN9</strain>
    </source>
</reference>
<feature type="region of interest" description="Disordered" evidence="1">
    <location>
        <begin position="1"/>
        <end position="36"/>
    </location>
</feature>
<comment type="caution">
    <text evidence="2">The sequence shown here is derived from an EMBL/GenBank/DDBJ whole genome shotgun (WGS) entry which is preliminary data.</text>
</comment>
<keyword evidence="3" id="KW-1185">Reference proteome</keyword>
<dbReference type="Pfam" id="PF19842">
    <property type="entry name" value="YqeC"/>
    <property type="match status" value="1"/>
</dbReference>
<evidence type="ECO:0000256" key="1">
    <source>
        <dbReference type="SAM" id="MobiDB-lite"/>
    </source>
</evidence>
<proteinExistence type="predicted"/>
<evidence type="ECO:0000313" key="3">
    <source>
        <dbReference type="Proteomes" id="UP000471521"/>
    </source>
</evidence>
<dbReference type="EMBL" id="WUUU01000315">
    <property type="protein sequence ID" value="MXR22526.1"/>
    <property type="molecule type" value="Genomic_DNA"/>
</dbReference>
<dbReference type="OrthoDB" id="291404at2157"/>
<dbReference type="RefSeq" id="WP_159527827.1">
    <property type="nucleotide sequence ID" value="NZ_WUUU01000315.1"/>
</dbReference>